<gene>
    <name evidence="1" type="ORF">BpHYR1_038691</name>
</gene>
<name>A0A3M7RTK4_BRAPC</name>
<dbReference type="AlphaFoldDB" id="A0A3M7RTK4"/>
<evidence type="ECO:0000313" key="1">
    <source>
        <dbReference type="EMBL" id="RNA26881.1"/>
    </source>
</evidence>
<accession>A0A3M7RTK4</accession>
<dbReference type="EMBL" id="REGN01002655">
    <property type="protein sequence ID" value="RNA26881.1"/>
    <property type="molecule type" value="Genomic_DNA"/>
</dbReference>
<keyword evidence="2" id="KW-1185">Reference proteome</keyword>
<evidence type="ECO:0000313" key="2">
    <source>
        <dbReference type="Proteomes" id="UP000276133"/>
    </source>
</evidence>
<dbReference type="Proteomes" id="UP000276133">
    <property type="component" value="Unassembled WGS sequence"/>
</dbReference>
<proteinExistence type="predicted"/>
<sequence>MKAGAQVPFIQRPLIFLFFFRLNPNLYGNIRNIRCFLSSWLQDNFMEEFEFQYYAPNQYHHNLVQTGAQQGQQFVQQYQKASDSRCSKAAAGHGQSLVYSMDRMSPYYQDDSRSTNLSNLTLDQIFKSNQSDDQPNIE</sequence>
<organism evidence="1 2">
    <name type="scientific">Brachionus plicatilis</name>
    <name type="common">Marine rotifer</name>
    <name type="synonym">Brachionus muelleri</name>
    <dbReference type="NCBI Taxonomy" id="10195"/>
    <lineage>
        <taxon>Eukaryota</taxon>
        <taxon>Metazoa</taxon>
        <taxon>Spiralia</taxon>
        <taxon>Gnathifera</taxon>
        <taxon>Rotifera</taxon>
        <taxon>Eurotatoria</taxon>
        <taxon>Monogononta</taxon>
        <taxon>Pseudotrocha</taxon>
        <taxon>Ploima</taxon>
        <taxon>Brachionidae</taxon>
        <taxon>Brachionus</taxon>
    </lineage>
</organism>
<comment type="caution">
    <text evidence="1">The sequence shown here is derived from an EMBL/GenBank/DDBJ whole genome shotgun (WGS) entry which is preliminary data.</text>
</comment>
<reference evidence="1 2" key="1">
    <citation type="journal article" date="2018" name="Sci. Rep.">
        <title>Genomic signatures of local adaptation to the degree of environmental predictability in rotifers.</title>
        <authorList>
            <person name="Franch-Gras L."/>
            <person name="Hahn C."/>
            <person name="Garcia-Roger E.M."/>
            <person name="Carmona M.J."/>
            <person name="Serra M."/>
            <person name="Gomez A."/>
        </authorList>
    </citation>
    <scope>NUCLEOTIDE SEQUENCE [LARGE SCALE GENOMIC DNA]</scope>
    <source>
        <strain evidence="1">HYR1</strain>
    </source>
</reference>
<protein>
    <submittedName>
        <fullName evidence="1">Uncharacterized protein</fullName>
    </submittedName>
</protein>